<evidence type="ECO:0000256" key="1">
    <source>
        <dbReference type="SAM" id="Phobius"/>
    </source>
</evidence>
<feature type="transmembrane region" description="Helical" evidence="1">
    <location>
        <begin position="67"/>
        <end position="84"/>
    </location>
</feature>
<reference evidence="3 4" key="1">
    <citation type="submission" date="2016-10" db="EMBL/GenBank/DDBJ databases">
        <authorList>
            <person name="de Groot N.N."/>
        </authorList>
    </citation>
    <scope>NUCLEOTIDE SEQUENCE [LARGE SCALE GENOMIC DNA]</scope>
    <source>
        <strain evidence="3 4">DSM 45610</strain>
    </source>
</reference>
<feature type="transmembrane region" description="Helical" evidence="1">
    <location>
        <begin position="240"/>
        <end position="257"/>
    </location>
</feature>
<organism evidence="3 4">
    <name type="scientific">Marininema mesophilum</name>
    <dbReference type="NCBI Taxonomy" id="1048340"/>
    <lineage>
        <taxon>Bacteria</taxon>
        <taxon>Bacillati</taxon>
        <taxon>Bacillota</taxon>
        <taxon>Bacilli</taxon>
        <taxon>Bacillales</taxon>
        <taxon>Thermoactinomycetaceae</taxon>
        <taxon>Marininema</taxon>
    </lineage>
</organism>
<dbReference type="Proteomes" id="UP000198534">
    <property type="component" value="Unassembled WGS sequence"/>
</dbReference>
<feature type="domain" description="DUF2157" evidence="2">
    <location>
        <begin position="12"/>
        <end position="146"/>
    </location>
</feature>
<keyword evidence="1" id="KW-0812">Transmembrane</keyword>
<dbReference type="STRING" id="1048340.SAMN05444487_11229"/>
<keyword evidence="1" id="KW-1133">Transmembrane helix</keyword>
<feature type="transmembrane region" description="Helical" evidence="1">
    <location>
        <begin position="352"/>
        <end position="371"/>
    </location>
</feature>
<feature type="transmembrane region" description="Helical" evidence="1">
    <location>
        <begin position="96"/>
        <end position="114"/>
    </location>
</feature>
<feature type="transmembrane region" description="Helical" evidence="1">
    <location>
        <begin position="377"/>
        <end position="394"/>
    </location>
</feature>
<dbReference type="EMBL" id="FNNQ01000012">
    <property type="protein sequence ID" value="SDX21608.1"/>
    <property type="molecule type" value="Genomic_DNA"/>
</dbReference>
<dbReference type="AlphaFoldDB" id="A0A1H2ZXG7"/>
<name>A0A1H2ZXG7_9BACL</name>
<evidence type="ECO:0000313" key="3">
    <source>
        <dbReference type="EMBL" id="SDX21608.1"/>
    </source>
</evidence>
<proteinExistence type="predicted"/>
<keyword evidence="4" id="KW-1185">Reference proteome</keyword>
<feature type="transmembrane region" description="Helical" evidence="1">
    <location>
        <begin position="40"/>
        <end position="61"/>
    </location>
</feature>
<evidence type="ECO:0000259" key="2">
    <source>
        <dbReference type="Pfam" id="PF09925"/>
    </source>
</evidence>
<evidence type="ECO:0000313" key="4">
    <source>
        <dbReference type="Proteomes" id="UP000198534"/>
    </source>
</evidence>
<protein>
    <submittedName>
        <fullName evidence="3">Uncharacterized membrane protein</fullName>
    </submittedName>
</protein>
<dbReference type="OrthoDB" id="5351773at2"/>
<dbReference type="Pfam" id="PF09925">
    <property type="entry name" value="DUF2157"/>
    <property type="match status" value="1"/>
</dbReference>
<feature type="transmembrane region" description="Helical" evidence="1">
    <location>
        <begin position="277"/>
        <end position="292"/>
    </location>
</feature>
<feature type="transmembrane region" description="Helical" evidence="1">
    <location>
        <begin position="146"/>
        <end position="162"/>
    </location>
</feature>
<sequence>MSRTWLQREGPKWVQDGIVSEEQFIDILDRYPVKDRRTQLLPLLAMILIGVSILSALASNWGDIPHLLRLGILIIILVSFYIAGELRTSRGYPHTGAALSGIGVISFGAGIALLGDMYHLIATDARLFILWGLSALGTLLLYRHPVFFFLSGAIFLSGQFYSVTSFDSFNWLIALLFVVTLVPYAHYRSPLYARFVGAGVILQVVMGFTISDIPFLWSIPVIAGLYTFTDLVLSDTWRRPIHVSSLVVTLYVSFYWFNIAPQDASDMLVYPLPNWKWFVPVLLLLFSLSLWTKWQQKKMIHAFDWVLFLPWFQLTQLSSKMVHTTVYLLMLYIFVTYVLLQGFKSGQTRMANTGIFLFLITTVNAYFNFAWDFLPKSLFFLLGGLLLFALNSLLQRQKKASLTGGGKEK</sequence>
<dbReference type="RefSeq" id="WP_091741158.1">
    <property type="nucleotide sequence ID" value="NZ_FNNQ01000012.1"/>
</dbReference>
<feature type="transmembrane region" description="Helical" evidence="1">
    <location>
        <begin position="299"/>
        <end position="315"/>
    </location>
</feature>
<feature type="transmembrane region" description="Helical" evidence="1">
    <location>
        <begin position="321"/>
        <end position="340"/>
    </location>
</feature>
<keyword evidence="1" id="KW-0472">Membrane</keyword>
<dbReference type="InterPro" id="IPR018677">
    <property type="entry name" value="DUF2157"/>
</dbReference>
<feature type="transmembrane region" description="Helical" evidence="1">
    <location>
        <begin position="168"/>
        <end position="184"/>
    </location>
</feature>
<accession>A0A1H2ZXG7</accession>
<gene>
    <name evidence="3" type="ORF">SAMN05444487_11229</name>
</gene>